<dbReference type="InterPro" id="IPR012816">
    <property type="entry name" value="NADAR"/>
</dbReference>
<evidence type="ECO:0000256" key="1">
    <source>
        <dbReference type="SAM" id="MobiDB-lite"/>
    </source>
</evidence>
<sequence length="232" mass="25359">MPAETRSKRGTTAHNPAPQPARKRARSARPAAPAPAPVHPPAAPAHPDAAYTLFYGWASGPLAPLSQWYPAPFVDPSYPGNTFLTAEHYMMFRKALLFAPEQAGAVVAAQTPKEAKAIGRGLPNFDRGRWDEVADGVVERASYLKFSQREELWEVLRATRGVLVEASPRDRIWGIGFGKGRALENRDRWGTNREEDGGGDKGEEAGKVDKADEEGKDGDKDEDKTEETDPTP</sequence>
<reference evidence="3 4" key="1">
    <citation type="submission" date="2023-08" db="EMBL/GenBank/DDBJ databases">
        <title>Annotated Genome Sequence of Vanrija albida AlHP1.</title>
        <authorList>
            <person name="Herzog R."/>
        </authorList>
    </citation>
    <scope>NUCLEOTIDE SEQUENCE [LARGE SCALE GENOMIC DNA]</scope>
    <source>
        <strain evidence="3 4">AlHP1</strain>
    </source>
</reference>
<comment type="caution">
    <text evidence="3">The sequence shown here is derived from an EMBL/GenBank/DDBJ whole genome shotgun (WGS) entry which is preliminary data.</text>
</comment>
<dbReference type="Gene3D" id="1.10.357.40">
    <property type="entry name" value="YbiA-like"/>
    <property type="match status" value="1"/>
</dbReference>
<gene>
    <name evidence="3" type="ORF">Q8F55_001708</name>
</gene>
<dbReference type="EMBL" id="JBBXJM010000002">
    <property type="protein sequence ID" value="KAL1410766.1"/>
    <property type="molecule type" value="Genomic_DNA"/>
</dbReference>
<dbReference type="SUPFAM" id="SSF143990">
    <property type="entry name" value="YbiA-like"/>
    <property type="match status" value="1"/>
</dbReference>
<dbReference type="InterPro" id="IPR037238">
    <property type="entry name" value="YbiA-like_sf"/>
</dbReference>
<dbReference type="CDD" id="cd15457">
    <property type="entry name" value="NADAR"/>
    <property type="match status" value="1"/>
</dbReference>
<dbReference type="Proteomes" id="UP001565368">
    <property type="component" value="Unassembled WGS sequence"/>
</dbReference>
<feature type="region of interest" description="Disordered" evidence="1">
    <location>
        <begin position="184"/>
        <end position="232"/>
    </location>
</feature>
<accession>A0ABR3Q7X4</accession>
<feature type="compositionally biased region" description="Pro residues" evidence="1">
    <location>
        <begin position="32"/>
        <end position="43"/>
    </location>
</feature>
<dbReference type="Pfam" id="PF08719">
    <property type="entry name" value="NADAR"/>
    <property type="match status" value="1"/>
</dbReference>
<evidence type="ECO:0000313" key="4">
    <source>
        <dbReference type="Proteomes" id="UP001565368"/>
    </source>
</evidence>
<keyword evidence="4" id="KW-1185">Reference proteome</keyword>
<name>A0ABR3Q7X4_9TREE</name>
<organism evidence="3 4">
    <name type="scientific">Vanrija albida</name>
    <dbReference type="NCBI Taxonomy" id="181172"/>
    <lineage>
        <taxon>Eukaryota</taxon>
        <taxon>Fungi</taxon>
        <taxon>Dikarya</taxon>
        <taxon>Basidiomycota</taxon>
        <taxon>Agaricomycotina</taxon>
        <taxon>Tremellomycetes</taxon>
        <taxon>Trichosporonales</taxon>
        <taxon>Trichosporonaceae</taxon>
        <taxon>Vanrija</taxon>
    </lineage>
</organism>
<protein>
    <recommendedName>
        <fullName evidence="2">NADAR domain-containing protein</fullName>
    </recommendedName>
</protein>
<dbReference type="RefSeq" id="XP_069210710.1">
    <property type="nucleotide sequence ID" value="XM_069350324.1"/>
</dbReference>
<evidence type="ECO:0000259" key="2">
    <source>
        <dbReference type="Pfam" id="PF08719"/>
    </source>
</evidence>
<dbReference type="GeneID" id="95982751"/>
<feature type="region of interest" description="Disordered" evidence="1">
    <location>
        <begin position="1"/>
        <end position="43"/>
    </location>
</feature>
<dbReference type="NCBIfam" id="TIGR02464">
    <property type="entry name" value="ribofla_fusion"/>
    <property type="match status" value="1"/>
</dbReference>
<feature type="compositionally biased region" description="Basic and acidic residues" evidence="1">
    <location>
        <begin position="184"/>
        <end position="210"/>
    </location>
</feature>
<proteinExistence type="predicted"/>
<feature type="domain" description="NADAR" evidence="2">
    <location>
        <begin position="54"/>
        <end position="192"/>
    </location>
</feature>
<evidence type="ECO:0000313" key="3">
    <source>
        <dbReference type="EMBL" id="KAL1410766.1"/>
    </source>
</evidence>